<dbReference type="Proteomes" id="UP001172101">
    <property type="component" value="Unassembled WGS sequence"/>
</dbReference>
<accession>A0AA40A0C6</accession>
<evidence type="ECO:0000313" key="1">
    <source>
        <dbReference type="EMBL" id="KAK0706890.1"/>
    </source>
</evidence>
<gene>
    <name evidence="1" type="ORF">B0T26DRAFT_478797</name>
</gene>
<dbReference type="GeneID" id="85318517"/>
<protein>
    <submittedName>
        <fullName evidence="1">Uncharacterized protein</fullName>
    </submittedName>
</protein>
<proteinExistence type="predicted"/>
<dbReference type="RefSeq" id="XP_060291984.1">
    <property type="nucleotide sequence ID" value="XM_060435247.1"/>
</dbReference>
<dbReference type="AlphaFoldDB" id="A0AA40A0C6"/>
<dbReference type="EMBL" id="JAUIRO010000007">
    <property type="protein sequence ID" value="KAK0706890.1"/>
    <property type="molecule type" value="Genomic_DNA"/>
</dbReference>
<evidence type="ECO:0000313" key="2">
    <source>
        <dbReference type="Proteomes" id="UP001172101"/>
    </source>
</evidence>
<sequence>MSHTTSTEPLALAKQEWMKIFNGGPYTGLLMLEHLLNAATKTHEQFLTDPKNSIKKATLDHVTGSDLQRLGSTWNTYAGRCTSFAVKGISELNAHSGAGGVPIFNFEIYDLSRHRVARCRNTGIVLDSSSTITGGAFALPEGAWARFPETNASWKFKSSESKFERDGNVEGKIKHSSSPITPAEAMIICLKEVEESAAKSVPTLFRSASSQSQPVFHGIIVWCPKDHALELGASTGDWRDGKKMVIQFPKYIGNPQVLDATMVGTQDELQECLQQLLQFIHDYGGPHGQEQWETVSTVNTALIQAAVNHWGMPKLRHLP</sequence>
<comment type="caution">
    <text evidence="1">The sequence shown here is derived from an EMBL/GenBank/DDBJ whole genome shotgun (WGS) entry which is preliminary data.</text>
</comment>
<reference evidence="1" key="1">
    <citation type="submission" date="2023-06" db="EMBL/GenBank/DDBJ databases">
        <title>Genome-scale phylogeny and comparative genomics of the fungal order Sordariales.</title>
        <authorList>
            <consortium name="Lawrence Berkeley National Laboratory"/>
            <person name="Hensen N."/>
            <person name="Bonometti L."/>
            <person name="Westerberg I."/>
            <person name="Brannstrom I.O."/>
            <person name="Guillou S."/>
            <person name="Cros-Aarteil S."/>
            <person name="Calhoun S."/>
            <person name="Haridas S."/>
            <person name="Kuo A."/>
            <person name="Mondo S."/>
            <person name="Pangilinan J."/>
            <person name="Riley R."/>
            <person name="LaButti K."/>
            <person name="Andreopoulos B."/>
            <person name="Lipzen A."/>
            <person name="Chen C."/>
            <person name="Yanf M."/>
            <person name="Daum C."/>
            <person name="Ng V."/>
            <person name="Clum A."/>
            <person name="Steindorff A."/>
            <person name="Ohm R."/>
            <person name="Martin F."/>
            <person name="Silar P."/>
            <person name="Natvig D."/>
            <person name="Lalanne C."/>
            <person name="Gautier V."/>
            <person name="Ament-velasquez S.L."/>
            <person name="Kruys A."/>
            <person name="Hutchinson M.I."/>
            <person name="Powell A.J."/>
            <person name="Barry K."/>
            <person name="Miller A.N."/>
            <person name="Grigoriev I.V."/>
            <person name="Debuchy R."/>
            <person name="Gladieux P."/>
            <person name="Thoren M.H."/>
            <person name="Johannesson H."/>
        </authorList>
    </citation>
    <scope>NUCLEOTIDE SEQUENCE</scope>
    <source>
        <strain evidence="1">SMH2392-1A</strain>
    </source>
</reference>
<keyword evidence="2" id="KW-1185">Reference proteome</keyword>
<organism evidence="1 2">
    <name type="scientific">Lasiosphaeria miniovina</name>
    <dbReference type="NCBI Taxonomy" id="1954250"/>
    <lineage>
        <taxon>Eukaryota</taxon>
        <taxon>Fungi</taxon>
        <taxon>Dikarya</taxon>
        <taxon>Ascomycota</taxon>
        <taxon>Pezizomycotina</taxon>
        <taxon>Sordariomycetes</taxon>
        <taxon>Sordariomycetidae</taxon>
        <taxon>Sordariales</taxon>
        <taxon>Lasiosphaeriaceae</taxon>
        <taxon>Lasiosphaeria</taxon>
    </lineage>
</organism>
<name>A0AA40A0C6_9PEZI</name>